<gene>
    <name evidence="4" type="ORF">AT727_07020</name>
    <name evidence="3" type="ORF">DPCES_1014</name>
</gene>
<organism evidence="3">
    <name type="scientific">Desulfitobacterium hafniense</name>
    <name type="common">Desulfitobacterium frappieri</name>
    <dbReference type="NCBI Taxonomy" id="49338"/>
    <lineage>
        <taxon>Bacteria</taxon>
        <taxon>Bacillati</taxon>
        <taxon>Bacillota</taxon>
        <taxon>Clostridia</taxon>
        <taxon>Eubacteriales</taxon>
        <taxon>Desulfitobacteriaceae</taxon>
        <taxon>Desulfitobacterium</taxon>
    </lineage>
</organism>
<dbReference type="PATRIC" id="fig|49338.4.peg.1098"/>
<evidence type="ECO:0000313" key="4">
    <source>
        <dbReference type="EMBL" id="KTE90339.1"/>
    </source>
</evidence>
<evidence type="ECO:0000259" key="2">
    <source>
        <dbReference type="Pfam" id="PF07331"/>
    </source>
</evidence>
<proteinExistence type="predicted"/>
<keyword evidence="1" id="KW-1133">Transmembrane helix</keyword>
<evidence type="ECO:0000313" key="5">
    <source>
        <dbReference type="Proteomes" id="UP000054623"/>
    </source>
</evidence>
<name>A0A098AZ51_DESHA</name>
<dbReference type="InterPro" id="IPR009936">
    <property type="entry name" value="DUF1468"/>
</dbReference>
<dbReference type="EMBL" id="LK996017">
    <property type="protein sequence ID" value="CDX00901.1"/>
    <property type="molecule type" value="Genomic_DNA"/>
</dbReference>
<protein>
    <submittedName>
        <fullName evidence="3">Tripartite tricarboxylate transporter TctB family</fullName>
    </submittedName>
</protein>
<reference evidence="4 5" key="2">
    <citation type="submission" date="2015-12" db="EMBL/GenBank/DDBJ databases">
        <title>Draft Genome Sequence of Desulfitobacterium hafniense Strain DH, a Sulfate-reducing Bacterium Isolated from Paddy Soils.</title>
        <authorList>
            <person name="Bao P."/>
            <person name="Zhang X."/>
            <person name="Li G."/>
        </authorList>
    </citation>
    <scope>NUCLEOTIDE SEQUENCE [LARGE SCALE GENOMIC DNA]</scope>
    <source>
        <strain evidence="4 5">DH</strain>
    </source>
</reference>
<feature type="domain" description="DUF1468" evidence="2">
    <location>
        <begin position="20"/>
        <end position="172"/>
    </location>
</feature>
<evidence type="ECO:0000313" key="3">
    <source>
        <dbReference type="EMBL" id="CDX00901.1"/>
    </source>
</evidence>
<dbReference type="EMBL" id="LOCK01000039">
    <property type="protein sequence ID" value="KTE90339.1"/>
    <property type="molecule type" value="Genomic_DNA"/>
</dbReference>
<dbReference type="Pfam" id="PF07331">
    <property type="entry name" value="TctB"/>
    <property type="match status" value="1"/>
</dbReference>
<dbReference type="AlphaFoldDB" id="A0A098AZ51"/>
<sequence>MSNLKVSKRAVSQRTQENIVAIILFLIFVGFLVVSFDYGSRARMIPVPVAIASLFLILLQFIIQNTNTKLDLNVNPADLFKSSQSGITIEDEKKETIGVTGGKKQAGGSQWVALSWLVIILLLILLIGLIPAMCVFVLGYLLLITKMKWHVAACFAAINTIVLYVLFVLLLQREMYEGLLLTLLFR</sequence>
<keyword evidence="1" id="KW-0812">Transmembrane</keyword>
<dbReference type="RefSeq" id="WP_005814056.1">
    <property type="nucleotide sequence ID" value="NZ_CABKQQ010000051.1"/>
</dbReference>
<feature type="transmembrane region" description="Helical" evidence="1">
    <location>
        <begin position="20"/>
        <end position="39"/>
    </location>
</feature>
<evidence type="ECO:0000256" key="1">
    <source>
        <dbReference type="SAM" id="Phobius"/>
    </source>
</evidence>
<feature type="transmembrane region" description="Helical" evidence="1">
    <location>
        <begin position="149"/>
        <end position="171"/>
    </location>
</feature>
<keyword evidence="1" id="KW-0472">Membrane</keyword>
<feature type="transmembrane region" description="Helical" evidence="1">
    <location>
        <begin position="45"/>
        <end position="63"/>
    </location>
</feature>
<reference evidence="3" key="1">
    <citation type="submission" date="2014-07" db="EMBL/GenBank/DDBJ databases">
        <authorList>
            <person name="Hornung V.Bastian."/>
        </authorList>
    </citation>
    <scope>NUCLEOTIDE SEQUENCE</scope>
    <source>
        <strain evidence="3">PCE-S</strain>
    </source>
</reference>
<accession>A0A098AZ51</accession>
<dbReference type="Proteomes" id="UP000054623">
    <property type="component" value="Unassembled WGS sequence"/>
</dbReference>
<feature type="transmembrane region" description="Helical" evidence="1">
    <location>
        <begin position="113"/>
        <end position="143"/>
    </location>
</feature>